<organism evidence="6 7">
    <name type="scientific">Haliangium ochraceum (strain DSM 14365 / JCM 11303 / SMP-2)</name>
    <dbReference type="NCBI Taxonomy" id="502025"/>
    <lineage>
        <taxon>Bacteria</taxon>
        <taxon>Pseudomonadati</taxon>
        <taxon>Myxococcota</taxon>
        <taxon>Polyangia</taxon>
        <taxon>Haliangiales</taxon>
        <taxon>Kofleriaceae</taxon>
        <taxon>Haliangium</taxon>
    </lineage>
</organism>
<dbReference type="GO" id="GO:0042594">
    <property type="term" value="P:response to starvation"/>
    <property type="evidence" value="ECO:0007669"/>
    <property type="project" value="TreeGrafter"/>
</dbReference>
<evidence type="ECO:0000313" key="6">
    <source>
        <dbReference type="EMBL" id="ACY18317.1"/>
    </source>
</evidence>
<dbReference type="PANTHER" id="PTHR21262">
    <property type="entry name" value="GUANOSINE-3',5'-BIS DIPHOSPHATE 3'-PYROPHOSPHOHYDROLASE"/>
    <property type="match status" value="1"/>
</dbReference>
<feature type="domain" description="HD" evidence="4">
    <location>
        <begin position="45"/>
        <end position="144"/>
    </location>
</feature>
<dbReference type="SUPFAM" id="SSF109604">
    <property type="entry name" value="HD-domain/PDEase-like"/>
    <property type="match status" value="1"/>
</dbReference>
<proteinExistence type="inferred from homology"/>
<reference evidence="6 7" key="1">
    <citation type="journal article" date="2010" name="Stand. Genomic Sci.">
        <title>Complete genome sequence of Haliangium ochraceum type strain (SMP-2).</title>
        <authorList>
            <consortium name="US DOE Joint Genome Institute (JGI-PGF)"/>
            <person name="Ivanova N."/>
            <person name="Daum C."/>
            <person name="Lang E."/>
            <person name="Abt B."/>
            <person name="Kopitz M."/>
            <person name="Saunders E."/>
            <person name="Lapidus A."/>
            <person name="Lucas S."/>
            <person name="Glavina Del Rio T."/>
            <person name="Nolan M."/>
            <person name="Tice H."/>
            <person name="Copeland A."/>
            <person name="Cheng J.F."/>
            <person name="Chen F."/>
            <person name="Bruce D."/>
            <person name="Goodwin L."/>
            <person name="Pitluck S."/>
            <person name="Mavromatis K."/>
            <person name="Pati A."/>
            <person name="Mikhailova N."/>
            <person name="Chen A."/>
            <person name="Palaniappan K."/>
            <person name="Land M."/>
            <person name="Hauser L."/>
            <person name="Chang Y.J."/>
            <person name="Jeffries C.D."/>
            <person name="Detter J.C."/>
            <person name="Brettin T."/>
            <person name="Rohde M."/>
            <person name="Goker M."/>
            <person name="Bristow J."/>
            <person name="Markowitz V."/>
            <person name="Eisen J.A."/>
            <person name="Hugenholtz P."/>
            <person name="Kyrpides N.C."/>
            <person name="Klenk H.P."/>
        </authorList>
    </citation>
    <scope>NUCLEOTIDE SEQUENCE [LARGE SCALE GENOMIC DNA]</scope>
    <source>
        <strain evidence="7">DSM 14365 / CIP 107738 / JCM 11303 / AJ 13395 / SMP-2</strain>
    </source>
</reference>
<dbReference type="PROSITE" id="PS51671">
    <property type="entry name" value="ACT"/>
    <property type="match status" value="1"/>
</dbReference>
<feature type="compositionally biased region" description="Basic and acidic residues" evidence="2">
    <location>
        <begin position="544"/>
        <end position="561"/>
    </location>
</feature>
<dbReference type="InterPro" id="IPR045865">
    <property type="entry name" value="ACT-like_dom_sf"/>
</dbReference>
<dbReference type="Pfam" id="PF04607">
    <property type="entry name" value="RelA_SpoT"/>
    <property type="match status" value="1"/>
</dbReference>
<dbReference type="InterPro" id="IPR007685">
    <property type="entry name" value="RelA_SpoT"/>
</dbReference>
<feature type="domain" description="TGS" evidence="5">
    <location>
        <begin position="387"/>
        <end position="448"/>
    </location>
</feature>
<dbReference type="GO" id="GO:0008728">
    <property type="term" value="F:GTP diphosphokinase activity"/>
    <property type="evidence" value="ECO:0007669"/>
    <property type="project" value="UniProtKB-EC"/>
</dbReference>
<dbReference type="SUPFAM" id="SSF81271">
    <property type="entry name" value="TGS-like"/>
    <property type="match status" value="1"/>
</dbReference>
<dbReference type="EC" id="2.7.6.5" evidence="6"/>
<dbReference type="SMART" id="SM00954">
    <property type="entry name" value="RelA_SpoT"/>
    <property type="match status" value="1"/>
</dbReference>
<gene>
    <name evidence="6" type="ordered locus">Hoch_5841</name>
</gene>
<feature type="region of interest" description="Disordered" evidence="2">
    <location>
        <begin position="544"/>
        <end position="565"/>
    </location>
</feature>
<dbReference type="EMBL" id="CP001804">
    <property type="protein sequence ID" value="ACY18317.1"/>
    <property type="molecule type" value="Genomic_DNA"/>
</dbReference>
<dbReference type="CDD" id="cd01668">
    <property type="entry name" value="TGS_RSH"/>
    <property type="match status" value="1"/>
</dbReference>
<evidence type="ECO:0000259" key="4">
    <source>
        <dbReference type="PROSITE" id="PS51831"/>
    </source>
</evidence>
<dbReference type="InterPro" id="IPR043519">
    <property type="entry name" value="NT_sf"/>
</dbReference>
<dbReference type="FunFam" id="3.10.20.30:FF:000002">
    <property type="entry name" value="GTP pyrophosphokinase (RelA/SpoT)"/>
    <property type="match status" value="1"/>
</dbReference>
<dbReference type="Pfam" id="PF13328">
    <property type="entry name" value="HD_4"/>
    <property type="match status" value="1"/>
</dbReference>
<dbReference type="PROSITE" id="PS51880">
    <property type="entry name" value="TGS"/>
    <property type="match status" value="1"/>
</dbReference>
<dbReference type="Gene3D" id="3.10.20.30">
    <property type="match status" value="1"/>
</dbReference>
<dbReference type="PROSITE" id="PS51831">
    <property type="entry name" value="HD"/>
    <property type="match status" value="1"/>
</dbReference>
<dbReference type="AlphaFoldDB" id="D0LIG1"/>
<dbReference type="GO" id="GO:0005886">
    <property type="term" value="C:plasma membrane"/>
    <property type="evidence" value="ECO:0007669"/>
    <property type="project" value="TreeGrafter"/>
</dbReference>
<dbReference type="eggNOG" id="COG0317">
    <property type="taxonomic scope" value="Bacteria"/>
</dbReference>
<comment type="function">
    <text evidence="1">In eubacteria ppGpp (guanosine 3'-diphosphate 5'-diphosphate) is a mediator of the stringent response that coordinates a variety of cellular activities in response to changes in nutritional abundance.</text>
</comment>
<dbReference type="STRING" id="502025.Hoch_5841"/>
<dbReference type="Pfam" id="PF02824">
    <property type="entry name" value="TGS"/>
    <property type="match status" value="1"/>
</dbReference>
<keyword evidence="6" id="KW-0808">Transferase</keyword>
<dbReference type="Pfam" id="PF19296">
    <property type="entry name" value="RelA_AH_RIS"/>
    <property type="match status" value="1"/>
</dbReference>
<feature type="domain" description="ACT" evidence="3">
    <location>
        <begin position="650"/>
        <end position="724"/>
    </location>
</feature>
<dbReference type="InterPro" id="IPR003607">
    <property type="entry name" value="HD/PDEase_dom"/>
</dbReference>
<dbReference type="InterPro" id="IPR045600">
    <property type="entry name" value="RelA/SpoT_AH_RIS"/>
</dbReference>
<dbReference type="CDD" id="cd04876">
    <property type="entry name" value="ACT_RelA-SpoT"/>
    <property type="match status" value="1"/>
</dbReference>
<dbReference type="Gene3D" id="3.30.460.10">
    <property type="entry name" value="Beta Polymerase, domain 2"/>
    <property type="match status" value="1"/>
</dbReference>
<dbReference type="SMART" id="SM00471">
    <property type="entry name" value="HDc"/>
    <property type="match status" value="1"/>
</dbReference>
<name>D0LIG1_HALO1</name>
<dbReference type="Proteomes" id="UP000001880">
    <property type="component" value="Chromosome"/>
</dbReference>
<dbReference type="FunFam" id="1.10.3210.10:FF:000001">
    <property type="entry name" value="GTP pyrophosphokinase RelA"/>
    <property type="match status" value="1"/>
</dbReference>
<dbReference type="OrthoDB" id="9805041at2"/>
<evidence type="ECO:0000256" key="1">
    <source>
        <dbReference type="RuleBase" id="RU003847"/>
    </source>
</evidence>
<dbReference type="HOGENOM" id="CLU_012300_3_0_7"/>
<dbReference type="InterPro" id="IPR004095">
    <property type="entry name" value="TGS"/>
</dbReference>
<dbReference type="PANTHER" id="PTHR21262:SF36">
    <property type="entry name" value="BIFUNCTIONAL (P)PPGPP SYNTHASE_HYDROLASE SPOT"/>
    <property type="match status" value="1"/>
</dbReference>
<dbReference type="InterPro" id="IPR002912">
    <property type="entry name" value="ACT_dom"/>
</dbReference>
<evidence type="ECO:0000313" key="7">
    <source>
        <dbReference type="Proteomes" id="UP000001880"/>
    </source>
</evidence>
<dbReference type="Gene3D" id="1.10.3210.10">
    <property type="entry name" value="Hypothetical protein af1432"/>
    <property type="match status" value="1"/>
</dbReference>
<dbReference type="SUPFAM" id="SSF81301">
    <property type="entry name" value="Nucleotidyltransferase"/>
    <property type="match status" value="1"/>
</dbReference>
<dbReference type="InterPro" id="IPR012676">
    <property type="entry name" value="TGS-like"/>
</dbReference>
<dbReference type="Pfam" id="PF13291">
    <property type="entry name" value="ACT_4"/>
    <property type="match status" value="1"/>
</dbReference>
<sequence>MTRLDNILDTVSTYDAKSDTELIRRAYEYAAEAHEGQTRRSGDPYVTHPLSVAGIVADLRLDGATICAALLHDAVEDTSATIEDITSMFGKEVAFLVDGVTKLGKLPYTSREERQAENFRKMLLAMARDIRVILLKFCDRLDNMRTLDHLPSEKQERIASETLQIYAPLAHRIGIQWIKTELEDLSFKYLYREEYDDLAGDVAKTRKERNRYIVDVERLIYKEMAKNSVRCKVTGRAKHLWSIRQKMQRTKRPYNEIHDAIGFRVVTENQRGCYEALGVVHAAWTPIPGRFKDYIALPKPNGYQSLHTAVIGPKGERIEIQIRTDEMHAVAEYGIAAHWKYKEGKPAVLNGSDAKFAWLRQLMESQKDLKDPTEFIESVKIDLFGEDEVFVFTPQGDVKALPMGSCPIDFAYTVHSKVGDHCSGARVNGMIVPLRYQLRNGDTVEIITSPNQKPNRDWLKLVRTARAKTRIRHKLRTEERDRAFRLGKDLLEKALRKYGIAYAKAMKNGTLEEAASGLRMSSVEELICQMGYGKVTSAQVIERVVPDDKRDNKSNDGEEASKGSLRQLLNRVARRRSTSGIKVQGEDDVLVRFARCCSPLPGDSVIGFISRGRGVTVHRRTCTKALDLDPERRVDVEWDGKGQNADHAVAIRVMCTNQPGLLAHLSQSFSDSGVNITQAHCRAGEDGRAVNTFHANVRDLSQLKQVMRSLSRIKGVFSVDRVSGDATV</sequence>
<dbReference type="InterPro" id="IPR006674">
    <property type="entry name" value="HD_domain"/>
</dbReference>
<accession>D0LIG1</accession>
<dbReference type="InterPro" id="IPR012675">
    <property type="entry name" value="Beta-grasp_dom_sf"/>
</dbReference>
<dbReference type="CDD" id="cd05399">
    <property type="entry name" value="NT_Rel-Spo_like"/>
    <property type="match status" value="1"/>
</dbReference>
<dbReference type="FunFam" id="3.30.460.10:FF:000001">
    <property type="entry name" value="GTP pyrophosphokinase RelA"/>
    <property type="match status" value="1"/>
</dbReference>
<evidence type="ECO:0000259" key="3">
    <source>
        <dbReference type="PROSITE" id="PS51671"/>
    </source>
</evidence>
<dbReference type="GO" id="GO:0015949">
    <property type="term" value="P:nucleobase-containing small molecule interconversion"/>
    <property type="evidence" value="ECO:0007669"/>
    <property type="project" value="UniProtKB-ARBA"/>
</dbReference>
<evidence type="ECO:0000259" key="5">
    <source>
        <dbReference type="PROSITE" id="PS51880"/>
    </source>
</evidence>
<dbReference type="RefSeq" id="WP_012830909.1">
    <property type="nucleotide sequence ID" value="NC_013440.1"/>
</dbReference>
<dbReference type="SUPFAM" id="SSF55021">
    <property type="entry name" value="ACT-like"/>
    <property type="match status" value="1"/>
</dbReference>
<protein>
    <submittedName>
        <fullName evidence="6">(P)ppGpp synthetase I, SpoT/RelA</fullName>
        <ecNumber evidence="6">2.7.6.5</ecNumber>
    </submittedName>
</protein>
<dbReference type="Gene3D" id="3.30.70.260">
    <property type="match status" value="1"/>
</dbReference>
<dbReference type="InterPro" id="IPR033655">
    <property type="entry name" value="TGS_RelA/SpoT"/>
</dbReference>
<evidence type="ECO:0000256" key="2">
    <source>
        <dbReference type="SAM" id="MobiDB-lite"/>
    </source>
</evidence>
<dbReference type="InterPro" id="IPR004811">
    <property type="entry name" value="RelA/Spo_fam"/>
</dbReference>
<dbReference type="KEGG" id="hoh:Hoch_5841"/>
<keyword evidence="7" id="KW-1185">Reference proteome</keyword>
<dbReference type="NCBIfam" id="TIGR00691">
    <property type="entry name" value="spoT_relA"/>
    <property type="match status" value="1"/>
</dbReference>
<dbReference type="GO" id="GO:0015969">
    <property type="term" value="P:guanosine tetraphosphate metabolic process"/>
    <property type="evidence" value="ECO:0007669"/>
    <property type="project" value="InterPro"/>
</dbReference>
<comment type="similarity">
    <text evidence="1">Belongs to the relA/spoT family.</text>
</comment>
<dbReference type="GO" id="GO:0008893">
    <property type="term" value="F:guanosine-3',5'-bis(diphosphate) 3'-diphosphatase activity"/>
    <property type="evidence" value="ECO:0007669"/>
    <property type="project" value="TreeGrafter"/>
</dbReference>
<dbReference type="CDD" id="cd00077">
    <property type="entry name" value="HDc"/>
    <property type="match status" value="1"/>
</dbReference>